<dbReference type="PANTHER" id="PTHR42923">
    <property type="entry name" value="PROTOPORPHYRINOGEN OXIDASE"/>
    <property type="match status" value="1"/>
</dbReference>
<dbReference type="GO" id="GO:0016491">
    <property type="term" value="F:oxidoreductase activity"/>
    <property type="evidence" value="ECO:0007669"/>
    <property type="project" value="UniProtKB-KW"/>
</dbReference>
<dbReference type="PANTHER" id="PTHR42923:SF47">
    <property type="entry name" value="BLR3003 PROTEIN"/>
    <property type="match status" value="1"/>
</dbReference>
<dbReference type="InterPro" id="IPR001613">
    <property type="entry name" value="Flavin_amine_oxidase"/>
</dbReference>
<gene>
    <name evidence="4" type="primary">hpnE</name>
    <name evidence="4" type="ORF">ACFSCY_12550</name>
</gene>
<evidence type="ECO:0000256" key="1">
    <source>
        <dbReference type="ARBA" id="ARBA00001974"/>
    </source>
</evidence>
<keyword evidence="5" id="KW-1185">Reference proteome</keyword>
<dbReference type="InterPro" id="IPR036188">
    <property type="entry name" value="FAD/NAD-bd_sf"/>
</dbReference>
<dbReference type="SUPFAM" id="SSF51905">
    <property type="entry name" value="FAD/NAD(P)-binding domain"/>
    <property type="match status" value="1"/>
</dbReference>
<dbReference type="InterPro" id="IPR002937">
    <property type="entry name" value="Amino_oxidase"/>
</dbReference>
<evidence type="ECO:0000259" key="3">
    <source>
        <dbReference type="Pfam" id="PF01593"/>
    </source>
</evidence>
<comment type="cofactor">
    <cofactor evidence="1">
        <name>FAD</name>
        <dbReference type="ChEBI" id="CHEBI:57692"/>
    </cofactor>
</comment>
<comment type="caution">
    <text evidence="4">The sequence shown here is derived from an EMBL/GenBank/DDBJ whole genome shotgun (WGS) entry which is preliminary data.</text>
</comment>
<evidence type="ECO:0000313" key="5">
    <source>
        <dbReference type="Proteomes" id="UP001597145"/>
    </source>
</evidence>
<dbReference type="EMBL" id="JBHUCP010000007">
    <property type="protein sequence ID" value="MFD1530274.1"/>
    <property type="molecule type" value="Genomic_DNA"/>
</dbReference>
<dbReference type="NCBIfam" id="TIGR03467">
    <property type="entry name" value="HpnE"/>
    <property type="match status" value="1"/>
</dbReference>
<organism evidence="4 5">
    <name type="scientific">Pseudonocardia aurantiaca</name>
    <dbReference type="NCBI Taxonomy" id="75290"/>
    <lineage>
        <taxon>Bacteria</taxon>
        <taxon>Bacillati</taxon>
        <taxon>Actinomycetota</taxon>
        <taxon>Actinomycetes</taxon>
        <taxon>Pseudonocardiales</taxon>
        <taxon>Pseudonocardiaceae</taxon>
        <taxon>Pseudonocardia</taxon>
    </lineage>
</organism>
<accession>A0ABW4FI24</accession>
<dbReference type="Proteomes" id="UP001597145">
    <property type="component" value="Unassembled WGS sequence"/>
</dbReference>
<dbReference type="PRINTS" id="PR00757">
    <property type="entry name" value="AMINEOXDASEF"/>
</dbReference>
<evidence type="ECO:0000313" key="4">
    <source>
        <dbReference type="EMBL" id="MFD1530274.1"/>
    </source>
</evidence>
<name>A0ABW4FI24_9PSEU</name>
<dbReference type="InterPro" id="IPR050464">
    <property type="entry name" value="Zeta_carotene_desat/Oxidored"/>
</dbReference>
<dbReference type="InterPro" id="IPR017830">
    <property type="entry name" value="SQase_HpnE"/>
</dbReference>
<dbReference type="EC" id="1.17.8.1" evidence="4"/>
<sequence>MIVRGLRVGVVGGGLAGITAALRCADAGLGVVLFEGRARLGGLATSFPRAYEHGELDVDNGQHVFLRCCTSYRGLLSRLGVAGEVRLQDRLDIPVHAPGAPPARLRRTGLPAPLHLAGALLRYRHLPLPDRLRLVGAALALRGVDRTAPATDARSFGEWLAAHGQSAPAVERLWDLVGIATLNARAERASLALAATVFQLGLLTDAAAGDIGWATVPLGRIHGVAAFSALRAAGVDVRTSTKVRRLRPDRAGWRVQVGSGPEEADPREAAEEDTLMVDRIVSAVPPTAAERVLPPEAFARAPGWAAELGSTPIVNVHVVYDRRVLDAPFVAAVDSPLQWVFDRTEQSGLRRVFPEGAQYVAVSLSAADDPAVDLAGTPVARLRERMLPALAALLPAAHDARVLDFFVTREPHATFRGAPGSGALRPGPVAELPGLFLAGAWTATGWPATMEGAVRSGESAADALLATAGARAGAAA</sequence>
<protein>
    <submittedName>
        <fullName evidence="4">Hydroxysqualene dehydroxylase HpnE</fullName>
        <ecNumber evidence="4">1.17.8.1</ecNumber>
    </submittedName>
</protein>
<keyword evidence="2 4" id="KW-0560">Oxidoreductase</keyword>
<proteinExistence type="predicted"/>
<evidence type="ECO:0000256" key="2">
    <source>
        <dbReference type="ARBA" id="ARBA00023002"/>
    </source>
</evidence>
<dbReference type="Pfam" id="PF01593">
    <property type="entry name" value="Amino_oxidase"/>
    <property type="match status" value="1"/>
</dbReference>
<dbReference type="Gene3D" id="3.50.50.60">
    <property type="entry name" value="FAD/NAD(P)-binding domain"/>
    <property type="match status" value="1"/>
</dbReference>
<dbReference type="RefSeq" id="WP_343977198.1">
    <property type="nucleotide sequence ID" value="NZ_BAAAJG010000008.1"/>
</dbReference>
<reference evidence="5" key="1">
    <citation type="journal article" date="2019" name="Int. J. Syst. Evol. Microbiol.">
        <title>The Global Catalogue of Microorganisms (GCM) 10K type strain sequencing project: providing services to taxonomists for standard genome sequencing and annotation.</title>
        <authorList>
            <consortium name="The Broad Institute Genomics Platform"/>
            <consortium name="The Broad Institute Genome Sequencing Center for Infectious Disease"/>
            <person name="Wu L."/>
            <person name="Ma J."/>
        </authorList>
    </citation>
    <scope>NUCLEOTIDE SEQUENCE [LARGE SCALE GENOMIC DNA]</scope>
    <source>
        <strain evidence="5">JCM 12165</strain>
    </source>
</reference>
<feature type="domain" description="Amine oxidase" evidence="3">
    <location>
        <begin position="15"/>
        <end position="465"/>
    </location>
</feature>